<comment type="caution">
    <text evidence="2">The sequence shown here is derived from an EMBL/GenBank/DDBJ whole genome shotgun (WGS) entry which is preliminary data.</text>
</comment>
<protein>
    <submittedName>
        <fullName evidence="2">Recombinase family protein</fullName>
    </submittedName>
</protein>
<dbReference type="RefSeq" id="WP_224141065.1">
    <property type="nucleotide sequence ID" value="NZ_JAIQUM010000061.1"/>
</dbReference>
<dbReference type="InterPro" id="IPR011109">
    <property type="entry name" value="DNA_bind_recombinase_dom"/>
</dbReference>
<dbReference type="Proteomes" id="UP001165287">
    <property type="component" value="Unassembled WGS sequence"/>
</dbReference>
<keyword evidence="3" id="KW-1185">Reference proteome</keyword>
<gene>
    <name evidence="2" type="ORF">K9V48_20725</name>
</gene>
<evidence type="ECO:0000259" key="1">
    <source>
        <dbReference type="Pfam" id="PF07508"/>
    </source>
</evidence>
<name>A0ABS7UX83_9BACI</name>
<feature type="domain" description="Recombinase" evidence="1">
    <location>
        <begin position="21"/>
        <end position="49"/>
    </location>
</feature>
<dbReference type="InterPro" id="IPR038109">
    <property type="entry name" value="DNA_bind_recomb_sf"/>
</dbReference>
<organism evidence="2 3">
    <name type="scientific">Metabacillus rhizolycopersici</name>
    <dbReference type="NCBI Taxonomy" id="2875709"/>
    <lineage>
        <taxon>Bacteria</taxon>
        <taxon>Bacillati</taxon>
        <taxon>Bacillota</taxon>
        <taxon>Bacilli</taxon>
        <taxon>Bacillales</taxon>
        <taxon>Bacillaceae</taxon>
        <taxon>Metabacillus</taxon>
    </lineage>
</organism>
<evidence type="ECO:0000313" key="3">
    <source>
        <dbReference type="Proteomes" id="UP001165287"/>
    </source>
</evidence>
<dbReference type="Pfam" id="PF07508">
    <property type="entry name" value="Recombinase"/>
    <property type="match status" value="1"/>
</dbReference>
<proteinExistence type="predicted"/>
<dbReference type="EMBL" id="JAIQUM010000061">
    <property type="protein sequence ID" value="MBZ5752597.1"/>
    <property type="molecule type" value="Genomic_DNA"/>
</dbReference>
<dbReference type="Gene3D" id="3.90.1750.20">
    <property type="entry name" value="Putative Large Serine Recombinase, Chain B, Domain 2"/>
    <property type="match status" value="1"/>
</dbReference>
<evidence type="ECO:0000313" key="2">
    <source>
        <dbReference type="EMBL" id="MBZ5752597.1"/>
    </source>
</evidence>
<accession>A0ABS7UX83</accession>
<sequence>MKTPKKSRNFWKAPINNHLITGDKWNDSTIKLILTNPHYVGDLVQGRTTTVSINISFSCSCIIS</sequence>
<reference evidence="2" key="1">
    <citation type="submission" date="2024-05" db="EMBL/GenBank/DDBJ databases">
        <title>Metabacillus sp. nov., isolated from the rhizosphere soil of tomato plants.</title>
        <authorList>
            <person name="Ma R."/>
        </authorList>
    </citation>
    <scope>NUCLEOTIDE SEQUENCE</scope>
    <source>
        <strain evidence="2">DBTR6</strain>
    </source>
</reference>